<protein>
    <submittedName>
        <fullName evidence="2">Putative head protein</fullName>
    </submittedName>
</protein>
<dbReference type="AlphaFoldDB" id="G4Q9A1"/>
<organism evidence="2 3">
    <name type="scientific">Acidaminococcus intestini (strain RyC-MR95)</name>
    <dbReference type="NCBI Taxonomy" id="568816"/>
    <lineage>
        <taxon>Bacteria</taxon>
        <taxon>Bacillati</taxon>
        <taxon>Bacillota</taxon>
        <taxon>Negativicutes</taxon>
        <taxon>Acidaminococcales</taxon>
        <taxon>Acidaminococcaceae</taxon>
        <taxon>Acidaminococcus</taxon>
    </lineage>
</organism>
<evidence type="ECO:0000259" key="1">
    <source>
        <dbReference type="Pfam" id="PF04233"/>
    </source>
</evidence>
<evidence type="ECO:0000313" key="2">
    <source>
        <dbReference type="EMBL" id="AEQ22603.1"/>
    </source>
</evidence>
<dbReference type="NCBIfam" id="TIGR01641">
    <property type="entry name" value="phageSPP1_gp7"/>
    <property type="match status" value="1"/>
</dbReference>
<dbReference type="STRING" id="568816.Acin_1381"/>
<dbReference type="InterPro" id="IPR006528">
    <property type="entry name" value="Phage_head_morphogenesis_dom"/>
</dbReference>
<dbReference type="HOGENOM" id="CLU_017434_5_0_9"/>
<proteinExistence type="predicted"/>
<dbReference type="PATRIC" id="fig|568816.4.peg.1337"/>
<sequence>MDSEQYWARRADERERYWHKKSQETIEKELARYYASSLEEIQKDIQALYGRFAKDNQLSMTDARKLLQGTEFRKWRYTIDTYVKKIGAGEVGLLKELNTLAMRSRISRLDKLYAETLMELDSLGRKTDSAMKSFLTDAYKDNYFHGMYEIGRTMGLKAPRVAVTNQSLEDVLRNRWSGKNYSERIWKNQKLLGRTLQQEMTAAIHRGESVSTISKRIANQMNVATSHATRLVRTELNYVENMAALRSVKDAGMHYYRFMATLDSRTTDICRFHDGSIISVEEASPGDNLPPLHPNCRSTISGSIYGPDDDHKRGGTRIARTAEGKNYYVPADMTYPEWEEKYVVQAQTLPKNPHAGKAVLVDIATNGTDGNTVKVYEGEKIPRMSADGNEIDWPAPNPDNIITREQYKELRDYASAKGISLSGFRKFDGDVDLIKESIDTLNQNLMEFPEVVDAKHPLTLALIHALNSDDFAITNGRIISINANAFRSKTRLEEEYQKAVDAGWFVKGTDYKSILDHEFGHVLDFVYKINAQQILEKLLHIKDADLYQFLYDSVSQYCAFKMDGTEITSELLAALRSGRHDSFILKYFENYRKIIKKGVLL</sequence>
<dbReference type="InParanoid" id="G4Q9A1"/>
<reference evidence="2 3" key="1">
    <citation type="journal article" date="2011" name="J. Bacteriol.">
        <title>Complete genome sequence of Acidaminococcus intestini RYC-MR95, a Gram-negative bacterium from the phylum Firmicutes.</title>
        <authorList>
            <person name="D'Auria G."/>
            <person name="Galan J.C."/>
            <person name="Rodriguez-Alcayna M."/>
            <person name="Moya A."/>
            <person name="Baquero F."/>
            <person name="Latorre A."/>
        </authorList>
    </citation>
    <scope>NUCLEOTIDE SEQUENCE [LARGE SCALE GENOMIC DNA]</scope>
    <source>
        <strain evidence="2 3">RyC-MR95</strain>
    </source>
</reference>
<accession>G4Q9A1</accession>
<dbReference type="KEGG" id="ain:Acin_1381"/>
<dbReference type="eggNOG" id="COG2369">
    <property type="taxonomic scope" value="Bacteria"/>
</dbReference>
<evidence type="ECO:0000313" key="3">
    <source>
        <dbReference type="Proteomes" id="UP000007093"/>
    </source>
</evidence>
<feature type="domain" description="Phage head morphogenesis" evidence="1">
    <location>
        <begin position="195"/>
        <end position="300"/>
    </location>
</feature>
<dbReference type="Proteomes" id="UP000007093">
    <property type="component" value="Chromosome"/>
</dbReference>
<dbReference type="EMBL" id="CP003058">
    <property type="protein sequence ID" value="AEQ22603.1"/>
    <property type="molecule type" value="Genomic_DNA"/>
</dbReference>
<name>G4Q9A1_ACIIR</name>
<gene>
    <name evidence="2" type="ordered locus">Acin_1381</name>
</gene>
<dbReference type="RefSeq" id="WP_014128616.1">
    <property type="nucleotide sequence ID" value="NC_016077.1"/>
</dbReference>
<dbReference type="Pfam" id="PF04233">
    <property type="entry name" value="Phage_Mu_F"/>
    <property type="match status" value="1"/>
</dbReference>
<keyword evidence="3" id="KW-1185">Reference proteome</keyword>